<dbReference type="Gene3D" id="3.30.565.10">
    <property type="entry name" value="Histidine kinase-like ATPase, C-terminal domain"/>
    <property type="match status" value="1"/>
</dbReference>
<evidence type="ECO:0000256" key="4">
    <source>
        <dbReference type="ARBA" id="ARBA00022475"/>
    </source>
</evidence>
<evidence type="ECO:0000313" key="16">
    <source>
        <dbReference type="Proteomes" id="UP000319255"/>
    </source>
</evidence>
<dbReference type="Gene3D" id="1.10.287.130">
    <property type="match status" value="1"/>
</dbReference>
<comment type="subcellular location">
    <subcellularLocation>
        <location evidence="2">Cell membrane</location>
    </subcellularLocation>
</comment>
<dbReference type="EC" id="2.7.13.3" evidence="3"/>
<keyword evidence="10" id="KW-0902">Two-component regulatory system</keyword>
<dbReference type="CDD" id="cd00075">
    <property type="entry name" value="HATPase"/>
    <property type="match status" value="1"/>
</dbReference>
<dbReference type="InterPro" id="IPR036890">
    <property type="entry name" value="HATPase_C_sf"/>
</dbReference>
<keyword evidence="8" id="KW-0418">Kinase</keyword>
<dbReference type="Pfam" id="PF00512">
    <property type="entry name" value="HisKA"/>
    <property type="match status" value="1"/>
</dbReference>
<comment type="catalytic activity">
    <reaction evidence="1">
        <text>ATP + protein L-histidine = ADP + protein N-phospho-L-histidine.</text>
        <dbReference type="EC" id="2.7.13.3"/>
    </reaction>
</comment>
<evidence type="ECO:0000313" key="15">
    <source>
        <dbReference type="EMBL" id="TPE52154.1"/>
    </source>
</evidence>
<name>A0A501WVK0_9RHOB</name>
<dbReference type="OrthoDB" id="9813151at2"/>
<proteinExistence type="predicted"/>
<evidence type="ECO:0000256" key="1">
    <source>
        <dbReference type="ARBA" id="ARBA00000085"/>
    </source>
</evidence>
<dbReference type="FunFam" id="1.10.287.130:FF:000008">
    <property type="entry name" value="Two-component sensor histidine kinase"/>
    <property type="match status" value="1"/>
</dbReference>
<evidence type="ECO:0000256" key="3">
    <source>
        <dbReference type="ARBA" id="ARBA00012438"/>
    </source>
</evidence>
<dbReference type="AlphaFoldDB" id="A0A501WVK0"/>
<feature type="region of interest" description="Disordered" evidence="12">
    <location>
        <begin position="445"/>
        <end position="465"/>
    </location>
</feature>
<feature type="compositionally biased region" description="Basic and acidic residues" evidence="12">
    <location>
        <begin position="452"/>
        <end position="465"/>
    </location>
</feature>
<keyword evidence="16" id="KW-1185">Reference proteome</keyword>
<protein>
    <recommendedName>
        <fullName evidence="3">histidine kinase</fullName>
        <ecNumber evidence="3">2.7.13.3</ecNumber>
    </recommendedName>
</protein>
<evidence type="ECO:0000256" key="12">
    <source>
        <dbReference type="SAM" id="MobiDB-lite"/>
    </source>
</evidence>
<feature type="domain" description="Histidine kinase" evidence="14">
    <location>
        <begin position="220"/>
        <end position="442"/>
    </location>
</feature>
<dbReference type="InterPro" id="IPR003594">
    <property type="entry name" value="HATPase_dom"/>
</dbReference>
<reference evidence="15 16" key="1">
    <citation type="submission" date="2019-06" db="EMBL/GenBank/DDBJ databases">
        <title>A novel bacterium of genus Amaricoccus, isolated from marine sediment.</title>
        <authorList>
            <person name="Huang H."/>
            <person name="Mo K."/>
            <person name="Hu Y."/>
        </authorList>
    </citation>
    <scope>NUCLEOTIDE SEQUENCE [LARGE SCALE GENOMIC DNA]</scope>
    <source>
        <strain evidence="15 16">HB172011</strain>
    </source>
</reference>
<evidence type="ECO:0000256" key="2">
    <source>
        <dbReference type="ARBA" id="ARBA00004236"/>
    </source>
</evidence>
<evidence type="ECO:0000256" key="9">
    <source>
        <dbReference type="ARBA" id="ARBA00022840"/>
    </source>
</evidence>
<dbReference type="InterPro" id="IPR004358">
    <property type="entry name" value="Sig_transdc_His_kin-like_C"/>
</dbReference>
<dbReference type="GO" id="GO:0000155">
    <property type="term" value="F:phosphorelay sensor kinase activity"/>
    <property type="evidence" value="ECO:0007669"/>
    <property type="project" value="InterPro"/>
</dbReference>
<keyword evidence="7" id="KW-0547">Nucleotide-binding</keyword>
<evidence type="ECO:0000256" key="13">
    <source>
        <dbReference type="SAM" id="Phobius"/>
    </source>
</evidence>
<keyword evidence="13" id="KW-1133">Transmembrane helix</keyword>
<feature type="transmembrane region" description="Helical" evidence="13">
    <location>
        <begin position="21"/>
        <end position="40"/>
    </location>
</feature>
<keyword evidence="13" id="KW-0812">Transmembrane</keyword>
<keyword evidence="11 13" id="KW-0472">Membrane</keyword>
<evidence type="ECO:0000259" key="14">
    <source>
        <dbReference type="PROSITE" id="PS50109"/>
    </source>
</evidence>
<keyword evidence="9" id="KW-0067">ATP-binding</keyword>
<dbReference type="SUPFAM" id="SSF55874">
    <property type="entry name" value="ATPase domain of HSP90 chaperone/DNA topoisomerase II/histidine kinase"/>
    <property type="match status" value="1"/>
</dbReference>
<dbReference type="CDD" id="cd00082">
    <property type="entry name" value="HisKA"/>
    <property type="match status" value="1"/>
</dbReference>
<evidence type="ECO:0000256" key="8">
    <source>
        <dbReference type="ARBA" id="ARBA00022777"/>
    </source>
</evidence>
<keyword evidence="4" id="KW-1003">Cell membrane</keyword>
<dbReference type="Proteomes" id="UP000319255">
    <property type="component" value="Unassembled WGS sequence"/>
</dbReference>
<evidence type="ECO:0000256" key="7">
    <source>
        <dbReference type="ARBA" id="ARBA00022741"/>
    </source>
</evidence>
<dbReference type="SMART" id="SM00388">
    <property type="entry name" value="HisKA"/>
    <property type="match status" value="1"/>
</dbReference>
<dbReference type="GO" id="GO:0004721">
    <property type="term" value="F:phosphoprotein phosphatase activity"/>
    <property type="evidence" value="ECO:0007669"/>
    <property type="project" value="TreeGrafter"/>
</dbReference>
<dbReference type="GO" id="GO:0005524">
    <property type="term" value="F:ATP binding"/>
    <property type="evidence" value="ECO:0007669"/>
    <property type="project" value="UniProtKB-KW"/>
</dbReference>
<keyword evidence="6" id="KW-0808">Transferase</keyword>
<evidence type="ECO:0000256" key="10">
    <source>
        <dbReference type="ARBA" id="ARBA00023012"/>
    </source>
</evidence>
<dbReference type="PANTHER" id="PTHR45453">
    <property type="entry name" value="PHOSPHATE REGULON SENSOR PROTEIN PHOR"/>
    <property type="match status" value="1"/>
</dbReference>
<dbReference type="PROSITE" id="PS50109">
    <property type="entry name" value="HIS_KIN"/>
    <property type="match status" value="1"/>
</dbReference>
<organism evidence="15 16">
    <name type="scientific">Amaricoccus solimangrovi</name>
    <dbReference type="NCBI Taxonomy" id="2589815"/>
    <lineage>
        <taxon>Bacteria</taxon>
        <taxon>Pseudomonadati</taxon>
        <taxon>Pseudomonadota</taxon>
        <taxon>Alphaproteobacteria</taxon>
        <taxon>Rhodobacterales</taxon>
        <taxon>Paracoccaceae</taxon>
        <taxon>Amaricoccus</taxon>
    </lineage>
</organism>
<evidence type="ECO:0000256" key="5">
    <source>
        <dbReference type="ARBA" id="ARBA00022553"/>
    </source>
</evidence>
<keyword evidence="5" id="KW-0597">Phosphoprotein</keyword>
<dbReference type="SMART" id="SM00387">
    <property type="entry name" value="HATPase_c"/>
    <property type="match status" value="1"/>
</dbReference>
<evidence type="ECO:0000256" key="6">
    <source>
        <dbReference type="ARBA" id="ARBA00022679"/>
    </source>
</evidence>
<accession>A0A501WVK0</accession>
<dbReference type="Pfam" id="PF02518">
    <property type="entry name" value="HATPase_c"/>
    <property type="match status" value="1"/>
</dbReference>
<dbReference type="EMBL" id="VFRP01000004">
    <property type="protein sequence ID" value="TPE52154.1"/>
    <property type="molecule type" value="Genomic_DNA"/>
</dbReference>
<comment type="caution">
    <text evidence="15">The sequence shown here is derived from an EMBL/GenBank/DDBJ whole genome shotgun (WGS) entry which is preliminary data.</text>
</comment>
<dbReference type="GO" id="GO:0005886">
    <property type="term" value="C:plasma membrane"/>
    <property type="evidence" value="ECO:0007669"/>
    <property type="project" value="UniProtKB-SubCell"/>
</dbReference>
<dbReference type="PANTHER" id="PTHR45453:SF1">
    <property type="entry name" value="PHOSPHATE REGULON SENSOR PROTEIN PHOR"/>
    <property type="match status" value="1"/>
</dbReference>
<dbReference type="PRINTS" id="PR00344">
    <property type="entry name" value="BCTRLSENSOR"/>
</dbReference>
<evidence type="ECO:0000256" key="11">
    <source>
        <dbReference type="ARBA" id="ARBA00023136"/>
    </source>
</evidence>
<dbReference type="FunFam" id="3.30.565.10:FF:000006">
    <property type="entry name" value="Sensor histidine kinase WalK"/>
    <property type="match status" value="1"/>
</dbReference>
<sequence length="465" mass="50197">MALRNDMRGERAPGRDRRMSKALEIWLALAAGALMAAAVAVPLPPLLAFAIGAVLAFALARLPGRRRAVSFATPEPGAEPPGAAAVEAEARESREMSSAFAQDLVERLPTPLLIIAQGGRISFANSAARAALPRIRSGEHFAGVIRAPAFVEAVNATFADGGERTIEFTTLRDQERFFEARVARLPETGSFGPERQVIVRVDDRTQARRAEQQRSDFIANASHELRTPLAAIIGYVETLQHHARDDPGARERFLGIMAREAGRMRRLVDDLLSLSRIEMHEHLRPSEQWSLNQIAFESATALLPVAEQQGVHLRVEVPTGGAPVAGDRDQLAQVFANLVDNAMKYGGKDAVVRVFAAPPSKAFPNRVGISVSDTGPGIPREHVPRLTERFYRVNASQSRNKGGTGLGLAIVKHILNRHGGRLEIASAPGEGSVFTVWLRPAEAGPAGEAVATEERAPAEADQRIA</sequence>
<dbReference type="GO" id="GO:0016036">
    <property type="term" value="P:cellular response to phosphate starvation"/>
    <property type="evidence" value="ECO:0007669"/>
    <property type="project" value="TreeGrafter"/>
</dbReference>
<dbReference type="InterPro" id="IPR036097">
    <property type="entry name" value="HisK_dim/P_sf"/>
</dbReference>
<dbReference type="InterPro" id="IPR003661">
    <property type="entry name" value="HisK_dim/P_dom"/>
</dbReference>
<dbReference type="SUPFAM" id="SSF47384">
    <property type="entry name" value="Homodimeric domain of signal transducing histidine kinase"/>
    <property type="match status" value="1"/>
</dbReference>
<gene>
    <name evidence="15" type="ORF">FJM51_06935</name>
</gene>
<dbReference type="InterPro" id="IPR050351">
    <property type="entry name" value="BphY/WalK/GraS-like"/>
</dbReference>
<dbReference type="InterPro" id="IPR005467">
    <property type="entry name" value="His_kinase_dom"/>
</dbReference>